<comment type="cofactor">
    <cofactor evidence="1 11">
        <name>Mg(2+)</name>
        <dbReference type="ChEBI" id="CHEBI:18420"/>
    </cofactor>
</comment>
<dbReference type="InterPro" id="IPR036135">
    <property type="entry name" value="MoeA_linker/N_sf"/>
</dbReference>
<dbReference type="GO" id="GO:0061599">
    <property type="term" value="F:molybdopterin molybdotransferase activity"/>
    <property type="evidence" value="ECO:0007669"/>
    <property type="project" value="UniProtKB-UniRule"/>
</dbReference>
<evidence type="ECO:0000256" key="3">
    <source>
        <dbReference type="ARBA" id="ARBA00005046"/>
    </source>
</evidence>
<keyword evidence="7 11" id="KW-0479">Metal-binding</keyword>
<evidence type="ECO:0000256" key="4">
    <source>
        <dbReference type="ARBA" id="ARBA00010763"/>
    </source>
</evidence>
<keyword evidence="6 11" id="KW-0808">Transferase</keyword>
<dbReference type="Gene3D" id="3.90.105.10">
    <property type="entry name" value="Molybdopterin biosynthesis moea protein, domain 2"/>
    <property type="match status" value="1"/>
</dbReference>
<organism evidence="13 14">
    <name type="scientific">Candidatus Pseudothioglobus singularis PS1</name>
    <dbReference type="NCBI Taxonomy" id="1125411"/>
    <lineage>
        <taxon>Bacteria</taxon>
        <taxon>Pseudomonadati</taxon>
        <taxon>Pseudomonadota</taxon>
        <taxon>Gammaproteobacteria</taxon>
        <taxon>Candidatus Pseudothioglobaceae</taxon>
        <taxon>Candidatus Pseudothioglobus</taxon>
    </lineage>
</organism>
<keyword evidence="8 11" id="KW-0460">Magnesium</keyword>
<evidence type="ECO:0000313" key="13">
    <source>
        <dbReference type="EMBL" id="ALE02140.1"/>
    </source>
</evidence>
<dbReference type="InterPro" id="IPR038987">
    <property type="entry name" value="MoeA-like"/>
</dbReference>
<dbReference type="InterPro" id="IPR036688">
    <property type="entry name" value="MoeA_C_domain_IV_sf"/>
</dbReference>
<keyword evidence="9 11" id="KW-0501">Molybdenum cofactor biosynthesis</keyword>
<evidence type="ECO:0000256" key="6">
    <source>
        <dbReference type="ARBA" id="ARBA00022679"/>
    </source>
</evidence>
<evidence type="ECO:0000313" key="14">
    <source>
        <dbReference type="Proteomes" id="UP000068905"/>
    </source>
</evidence>
<evidence type="ECO:0000256" key="2">
    <source>
        <dbReference type="ARBA" id="ARBA00002901"/>
    </source>
</evidence>
<gene>
    <name evidence="13" type="ORF">W908_06085</name>
</gene>
<dbReference type="PANTHER" id="PTHR10192">
    <property type="entry name" value="MOLYBDOPTERIN BIOSYNTHESIS PROTEIN"/>
    <property type="match status" value="1"/>
</dbReference>
<reference evidence="13 14" key="1">
    <citation type="journal article" date="2015" name="Genome Announc.">
        <title>Genome Sequence of 'Candidatus Thioglobus singularis' Strain PS1, a Mixotroph from the SUP05 Clade of Marine Gammaproteobacteria.</title>
        <authorList>
            <person name="Marshall K.T."/>
            <person name="Morris R.M."/>
        </authorList>
    </citation>
    <scope>NUCLEOTIDE SEQUENCE [LARGE SCALE GENOMIC DNA]</scope>
    <source>
        <strain evidence="13 14">PS1</strain>
    </source>
</reference>
<comment type="pathway">
    <text evidence="3 11">Cofactor biosynthesis; molybdopterin biosynthesis.</text>
</comment>
<dbReference type="Gene3D" id="3.40.980.10">
    <property type="entry name" value="MoaB/Mog-like domain"/>
    <property type="match status" value="1"/>
</dbReference>
<dbReference type="GO" id="GO:0046872">
    <property type="term" value="F:metal ion binding"/>
    <property type="evidence" value="ECO:0007669"/>
    <property type="project" value="UniProtKB-UniRule"/>
</dbReference>
<evidence type="ECO:0000256" key="7">
    <source>
        <dbReference type="ARBA" id="ARBA00022723"/>
    </source>
</evidence>
<dbReference type="AlphaFoldDB" id="A0A0M5KRX2"/>
<dbReference type="NCBIfam" id="TIGR00177">
    <property type="entry name" value="molyb_syn"/>
    <property type="match status" value="1"/>
</dbReference>
<dbReference type="SUPFAM" id="SSF53218">
    <property type="entry name" value="Molybdenum cofactor biosynthesis proteins"/>
    <property type="match status" value="1"/>
</dbReference>
<dbReference type="FunFam" id="3.40.980.10:FF:000004">
    <property type="entry name" value="Molybdopterin molybdenumtransferase"/>
    <property type="match status" value="1"/>
</dbReference>
<evidence type="ECO:0000256" key="5">
    <source>
        <dbReference type="ARBA" id="ARBA00022505"/>
    </source>
</evidence>
<dbReference type="Pfam" id="PF03454">
    <property type="entry name" value="MoeA_C"/>
    <property type="match status" value="1"/>
</dbReference>
<dbReference type="GO" id="GO:0006777">
    <property type="term" value="P:Mo-molybdopterin cofactor biosynthetic process"/>
    <property type="evidence" value="ECO:0007669"/>
    <property type="project" value="UniProtKB-UniRule"/>
</dbReference>
<accession>A0A0M5KRX2</accession>
<dbReference type="InterPro" id="IPR005110">
    <property type="entry name" value="MoeA_linker/N"/>
</dbReference>
<dbReference type="PANTHER" id="PTHR10192:SF5">
    <property type="entry name" value="GEPHYRIN"/>
    <property type="match status" value="1"/>
</dbReference>
<dbReference type="SMART" id="SM00852">
    <property type="entry name" value="MoCF_biosynth"/>
    <property type="match status" value="1"/>
</dbReference>
<dbReference type="STRING" id="1125411.W908_06085"/>
<keyword evidence="14" id="KW-1185">Reference proteome</keyword>
<evidence type="ECO:0000256" key="9">
    <source>
        <dbReference type="ARBA" id="ARBA00023150"/>
    </source>
</evidence>
<dbReference type="InterPro" id="IPR005111">
    <property type="entry name" value="MoeA_C_domain_IV"/>
</dbReference>
<dbReference type="PATRIC" id="fig|1125411.7.peg.1199"/>
<dbReference type="Pfam" id="PF00994">
    <property type="entry name" value="MoCF_biosynth"/>
    <property type="match status" value="1"/>
</dbReference>
<comment type="similarity">
    <text evidence="4 11">Belongs to the MoeA family.</text>
</comment>
<dbReference type="RefSeq" id="WP_053820354.1">
    <property type="nucleotide sequence ID" value="NZ_CP006911.1"/>
</dbReference>
<dbReference type="OrthoDB" id="9804758at2"/>
<comment type="function">
    <text evidence="2 11">Catalyzes the insertion of molybdate into adenylated molybdopterin with the concomitant release of AMP.</text>
</comment>
<evidence type="ECO:0000259" key="12">
    <source>
        <dbReference type="SMART" id="SM00852"/>
    </source>
</evidence>
<dbReference type="GO" id="GO:0005829">
    <property type="term" value="C:cytosol"/>
    <property type="evidence" value="ECO:0007669"/>
    <property type="project" value="TreeGrafter"/>
</dbReference>
<dbReference type="CDD" id="cd00887">
    <property type="entry name" value="MoeA"/>
    <property type="match status" value="1"/>
</dbReference>
<dbReference type="EMBL" id="CP006911">
    <property type="protein sequence ID" value="ALE02140.1"/>
    <property type="molecule type" value="Genomic_DNA"/>
</dbReference>
<sequence>MKNKAIPPGSVMFSDSLMSADDALSFLIDSSIPSSQTEAVSLDDSVGRILAKDIHSTINVPGFDNSAMDGYTIALDDDHVSKKNLTFNVVDRITAGSTGNKLETGYAARIFTGAPIPEGANTVIMQEECQPSDDGSQILVKRSIQLDENIRPTGNDIRQDDVILISGKKIEPQDVSLAASVGVAEIIVFKKIKVGVFFTGDELVEPGKPLLPGKIYNSNRYALVALLNRIGCDVLNLGNIEDKLDSTCDALESLSSQCDLIMTTGGVSVGEEDHVKPAVEKLGELNLWKIRMKPGKPLAYGKVKQIPFIGLPGNPVSSFVTFCIFALPFIKKMQGNNQFASKKYKVKTNFNCNRAKPRREYARVRIDYSHETPSANLYPKQGSDVMSSVVWADGIIEIPENTTFDSGTILDYYPLSELIQ</sequence>
<keyword evidence="5 11" id="KW-0500">Molybdenum</keyword>
<evidence type="ECO:0000256" key="11">
    <source>
        <dbReference type="RuleBase" id="RU365090"/>
    </source>
</evidence>
<dbReference type="NCBIfam" id="NF045515">
    <property type="entry name" value="Glp_gephyrin"/>
    <property type="match status" value="1"/>
</dbReference>
<dbReference type="Gene3D" id="2.170.190.11">
    <property type="entry name" value="Molybdopterin biosynthesis moea protein, domain 3"/>
    <property type="match status" value="1"/>
</dbReference>
<dbReference type="EC" id="2.10.1.1" evidence="11"/>
<dbReference type="KEGG" id="tsn:W908_06085"/>
<dbReference type="InterPro" id="IPR001453">
    <property type="entry name" value="MoaB/Mog_dom"/>
</dbReference>
<dbReference type="InterPro" id="IPR036425">
    <property type="entry name" value="MoaB/Mog-like_dom_sf"/>
</dbReference>
<evidence type="ECO:0000256" key="8">
    <source>
        <dbReference type="ARBA" id="ARBA00022842"/>
    </source>
</evidence>
<protein>
    <recommendedName>
        <fullName evidence="11">Molybdopterin molybdenumtransferase</fullName>
        <ecNumber evidence="11">2.10.1.1</ecNumber>
    </recommendedName>
</protein>
<name>A0A0M5KRX2_9GAMM</name>
<dbReference type="Proteomes" id="UP000068905">
    <property type="component" value="Chromosome"/>
</dbReference>
<dbReference type="SUPFAM" id="SSF63882">
    <property type="entry name" value="MoeA N-terminal region -like"/>
    <property type="match status" value="1"/>
</dbReference>
<comment type="catalytic activity">
    <reaction evidence="10">
        <text>adenylyl-molybdopterin + molybdate = Mo-molybdopterin + AMP + H(+)</text>
        <dbReference type="Rhea" id="RHEA:35047"/>
        <dbReference type="ChEBI" id="CHEBI:15378"/>
        <dbReference type="ChEBI" id="CHEBI:36264"/>
        <dbReference type="ChEBI" id="CHEBI:62727"/>
        <dbReference type="ChEBI" id="CHEBI:71302"/>
        <dbReference type="ChEBI" id="CHEBI:456215"/>
        <dbReference type="EC" id="2.10.1.1"/>
    </reaction>
</comment>
<evidence type="ECO:0000256" key="1">
    <source>
        <dbReference type="ARBA" id="ARBA00001946"/>
    </source>
</evidence>
<dbReference type="UniPathway" id="UPA00344"/>
<dbReference type="Gene3D" id="2.40.340.10">
    <property type="entry name" value="MoeA, C-terminal, domain IV"/>
    <property type="match status" value="1"/>
</dbReference>
<proteinExistence type="inferred from homology"/>
<feature type="domain" description="MoaB/Mog" evidence="12">
    <location>
        <begin position="195"/>
        <end position="332"/>
    </location>
</feature>
<evidence type="ECO:0000256" key="10">
    <source>
        <dbReference type="ARBA" id="ARBA00047317"/>
    </source>
</evidence>
<dbReference type="Pfam" id="PF03453">
    <property type="entry name" value="MoeA_N"/>
    <property type="match status" value="1"/>
</dbReference>
<dbReference type="SUPFAM" id="SSF63867">
    <property type="entry name" value="MoeA C-terminal domain-like"/>
    <property type="match status" value="1"/>
</dbReference>